<dbReference type="PANTHER" id="PTHR33908">
    <property type="entry name" value="MANNOSYLTRANSFERASE YKCB-RELATED"/>
    <property type="match status" value="1"/>
</dbReference>
<dbReference type="GO" id="GO:0010041">
    <property type="term" value="P:response to iron(III) ion"/>
    <property type="evidence" value="ECO:0007669"/>
    <property type="project" value="TreeGrafter"/>
</dbReference>
<feature type="region of interest" description="Disordered" evidence="8">
    <location>
        <begin position="467"/>
        <end position="486"/>
    </location>
</feature>
<accession>A0A937RG01</accession>
<evidence type="ECO:0000256" key="5">
    <source>
        <dbReference type="ARBA" id="ARBA00022692"/>
    </source>
</evidence>
<feature type="transmembrane region" description="Helical" evidence="9">
    <location>
        <begin position="408"/>
        <end position="429"/>
    </location>
</feature>
<comment type="caution">
    <text evidence="12">The sequence shown here is derived from an EMBL/GenBank/DDBJ whole genome shotgun (WGS) entry which is preliminary data.</text>
</comment>
<organism evidence="12 13">
    <name type="scientific">Frankia nepalensis</name>
    <dbReference type="NCBI Taxonomy" id="1836974"/>
    <lineage>
        <taxon>Bacteria</taxon>
        <taxon>Bacillati</taxon>
        <taxon>Actinomycetota</taxon>
        <taxon>Actinomycetes</taxon>
        <taxon>Frankiales</taxon>
        <taxon>Frankiaceae</taxon>
        <taxon>Frankia</taxon>
    </lineage>
</organism>
<dbReference type="InterPro" id="IPR038731">
    <property type="entry name" value="RgtA/B/C-like"/>
</dbReference>
<keyword evidence="6 9" id="KW-1133">Transmembrane helix</keyword>
<evidence type="ECO:0000256" key="3">
    <source>
        <dbReference type="ARBA" id="ARBA00022676"/>
    </source>
</evidence>
<dbReference type="EMBL" id="JAEACQ010000023">
    <property type="protein sequence ID" value="MBL7625688.1"/>
    <property type="molecule type" value="Genomic_DNA"/>
</dbReference>
<dbReference type="PANTHER" id="PTHR33908:SF3">
    <property type="entry name" value="UNDECAPRENYL PHOSPHATE-ALPHA-4-AMINO-4-DEOXY-L-ARABINOSE ARABINOSYL TRANSFERASE"/>
    <property type="match status" value="1"/>
</dbReference>
<dbReference type="Proteomes" id="UP000604475">
    <property type="component" value="Unassembled WGS sequence"/>
</dbReference>
<feature type="region of interest" description="Disordered" evidence="8">
    <location>
        <begin position="495"/>
        <end position="538"/>
    </location>
</feature>
<evidence type="ECO:0000256" key="9">
    <source>
        <dbReference type="SAM" id="Phobius"/>
    </source>
</evidence>
<feature type="transmembrane region" description="Helical" evidence="9">
    <location>
        <begin position="441"/>
        <end position="460"/>
    </location>
</feature>
<feature type="domain" description="Glycosyltransferase RgtA/B/C/D-like" evidence="10">
    <location>
        <begin position="81"/>
        <end position="234"/>
    </location>
</feature>
<keyword evidence="7 9" id="KW-0472">Membrane</keyword>
<feature type="compositionally biased region" description="Gly residues" evidence="8">
    <location>
        <begin position="686"/>
        <end position="707"/>
    </location>
</feature>
<dbReference type="GO" id="GO:0005886">
    <property type="term" value="C:plasma membrane"/>
    <property type="evidence" value="ECO:0007669"/>
    <property type="project" value="UniProtKB-SubCell"/>
</dbReference>
<feature type="domain" description="Putative mannosyltransferase YkcA/B-like C-terminal" evidence="11">
    <location>
        <begin position="717"/>
        <end position="806"/>
    </location>
</feature>
<keyword evidence="3" id="KW-0328">Glycosyltransferase</keyword>
<feature type="transmembrane region" description="Helical" evidence="9">
    <location>
        <begin position="354"/>
        <end position="373"/>
    </location>
</feature>
<feature type="region of interest" description="Disordered" evidence="8">
    <location>
        <begin position="580"/>
        <end position="707"/>
    </location>
</feature>
<dbReference type="AlphaFoldDB" id="A0A937RG01"/>
<dbReference type="InterPro" id="IPR056785">
    <property type="entry name" value="YkcA/B-like_C"/>
</dbReference>
<keyword evidence="4" id="KW-0808">Transferase</keyword>
<proteinExistence type="predicted"/>
<dbReference type="GO" id="GO:0009103">
    <property type="term" value="P:lipopolysaccharide biosynthetic process"/>
    <property type="evidence" value="ECO:0007669"/>
    <property type="project" value="UniProtKB-ARBA"/>
</dbReference>
<evidence type="ECO:0000313" key="12">
    <source>
        <dbReference type="EMBL" id="MBL7625688.1"/>
    </source>
</evidence>
<feature type="transmembrane region" description="Helical" evidence="9">
    <location>
        <begin position="325"/>
        <end position="342"/>
    </location>
</feature>
<evidence type="ECO:0000256" key="1">
    <source>
        <dbReference type="ARBA" id="ARBA00004651"/>
    </source>
</evidence>
<keyword evidence="5 9" id="KW-0812">Transmembrane</keyword>
<evidence type="ECO:0000259" key="11">
    <source>
        <dbReference type="Pfam" id="PF24878"/>
    </source>
</evidence>
<feature type="transmembrane region" description="Helical" evidence="9">
    <location>
        <begin position="126"/>
        <end position="149"/>
    </location>
</feature>
<sequence>PGAARRRRLAARVALGPADDPRWARPALLALLAATAVLYLWGLGRSGWANAFYSAAAQAGSESWKALFYGSSDAGNSITVDKPPVAMWVMGLSARIFGVSSWSILVPEALAGVASVGLLHAAVRRAFSPAAGLLAGLVLATTPVAVLMFRFNNPDAVLVLLLVGAAYAALRAVEGASGRWLALAGVLVGFAFLTKMMQAFLIVPVLALVYLVVAPTGLGRRVRHVLLAGLALVASAGWYIAVVELVPASARPYIGGSQHNSLLELTLGYNGFGRLTGDEVGSVGGGGAGGRPGGAGQVFGPPANGGGWGETGWGRLFNAEIGGQVAWLLPAALALLVAGLWVTRRAARTDRARAAFLVWGGWLVVTGAVFSQMQGIFHAYYTVALAPAIGALVGMGAVTLWERRREPAAAGTLAVVTGGTVIWCAKLLGRSPDWQPWLRPTVLAVGLAAAVALAGLPWLIRRAEGTGPDRVEGAAGDRAEATRTDAVGGVAAEVSAGADPESAEAASPRSAGADPAGTQGLADPTGPRRTPAGPIPRPRVIGRVRADLAGLTVAGVSLAACLLGPTSYALATADTPHTGALPSAGPSTFGGGRFVRLGGGPGGVPGGFSGQGQAGQGQQGQGQPGQGQQGQGQAGQGQAGQGPWGQGQPGQGQPGLGQGQPGQGGGFSWPGGGTGGLPPGLPGAPPSGGQGGSGFTGGRPGGMGGLLGAPEASADVVALLEENSSAYTWAAATVGSNNAAGYQLAARVPVMAIGGFNGTDPAPTLAQFQEYVADGRIHYFIGGGLSGSGNGGSQEAADIAAWVEENFTATTVDGATLYDLTVPASAGSTGTASTSIAT</sequence>
<feature type="transmembrane region" description="Helical" evidence="9">
    <location>
        <begin position="156"/>
        <end position="174"/>
    </location>
</feature>
<evidence type="ECO:0000256" key="2">
    <source>
        <dbReference type="ARBA" id="ARBA00022475"/>
    </source>
</evidence>
<evidence type="ECO:0000256" key="8">
    <source>
        <dbReference type="SAM" id="MobiDB-lite"/>
    </source>
</evidence>
<keyword evidence="13" id="KW-1185">Reference proteome</keyword>
<gene>
    <name evidence="12" type="ORF">I7412_00520</name>
</gene>
<evidence type="ECO:0000256" key="6">
    <source>
        <dbReference type="ARBA" id="ARBA00022989"/>
    </source>
</evidence>
<dbReference type="GO" id="GO:0016763">
    <property type="term" value="F:pentosyltransferase activity"/>
    <property type="evidence" value="ECO:0007669"/>
    <property type="project" value="TreeGrafter"/>
</dbReference>
<evidence type="ECO:0000313" key="13">
    <source>
        <dbReference type="Proteomes" id="UP000604475"/>
    </source>
</evidence>
<name>A0A937RG01_9ACTN</name>
<protein>
    <submittedName>
        <fullName evidence="12">Glycosyltransferase family 39 protein</fullName>
    </submittedName>
</protein>
<dbReference type="Pfam" id="PF24878">
    <property type="entry name" value="YkcB_C"/>
    <property type="match status" value="1"/>
</dbReference>
<evidence type="ECO:0000256" key="7">
    <source>
        <dbReference type="ARBA" id="ARBA00023136"/>
    </source>
</evidence>
<dbReference type="RefSeq" id="WP_203007915.1">
    <property type="nucleotide sequence ID" value="NZ_JADWYV010000435.1"/>
</dbReference>
<evidence type="ECO:0000259" key="10">
    <source>
        <dbReference type="Pfam" id="PF13231"/>
    </source>
</evidence>
<feature type="transmembrane region" description="Helical" evidence="9">
    <location>
        <begin position="225"/>
        <end position="243"/>
    </location>
</feature>
<feature type="transmembrane region" description="Helical" evidence="9">
    <location>
        <begin position="180"/>
        <end position="213"/>
    </location>
</feature>
<feature type="transmembrane region" description="Helical" evidence="9">
    <location>
        <begin position="23"/>
        <end position="41"/>
    </location>
</feature>
<evidence type="ECO:0000256" key="4">
    <source>
        <dbReference type="ARBA" id="ARBA00022679"/>
    </source>
</evidence>
<feature type="compositionally biased region" description="Gly residues" evidence="8">
    <location>
        <begin position="588"/>
        <end position="678"/>
    </location>
</feature>
<dbReference type="Pfam" id="PF13231">
    <property type="entry name" value="PMT_2"/>
    <property type="match status" value="1"/>
</dbReference>
<comment type="subcellular location">
    <subcellularLocation>
        <location evidence="1">Cell membrane</location>
        <topology evidence="1">Multi-pass membrane protein</topology>
    </subcellularLocation>
</comment>
<dbReference type="InterPro" id="IPR050297">
    <property type="entry name" value="LipidA_mod_glycosyltrf_83"/>
</dbReference>
<feature type="non-terminal residue" evidence="12">
    <location>
        <position position="1"/>
    </location>
</feature>
<keyword evidence="2" id="KW-1003">Cell membrane</keyword>
<feature type="compositionally biased region" description="Basic and acidic residues" evidence="8">
    <location>
        <begin position="467"/>
        <end position="483"/>
    </location>
</feature>
<feature type="compositionally biased region" description="Low complexity" evidence="8">
    <location>
        <begin position="495"/>
        <end position="514"/>
    </location>
</feature>
<feature type="transmembrane region" description="Helical" evidence="9">
    <location>
        <begin position="379"/>
        <end position="401"/>
    </location>
</feature>
<reference evidence="12" key="1">
    <citation type="submission" date="2020-12" db="EMBL/GenBank/DDBJ databases">
        <title>Genomic characterization of non-nitrogen-fixing Frankia strains.</title>
        <authorList>
            <person name="Carlos-Shanley C."/>
            <person name="Guerra T."/>
            <person name="Hahn D."/>
        </authorList>
    </citation>
    <scope>NUCLEOTIDE SEQUENCE</scope>
    <source>
        <strain evidence="12">CN6</strain>
    </source>
</reference>